<dbReference type="CDD" id="cd00637">
    <property type="entry name" value="7tm_classA_rhodopsin-like"/>
    <property type="match status" value="1"/>
</dbReference>
<evidence type="ECO:0000313" key="12">
    <source>
        <dbReference type="Proteomes" id="UP001152320"/>
    </source>
</evidence>
<dbReference type="PANTHER" id="PTHR24249">
    <property type="entry name" value="HISTAMINE RECEPTOR-RELATED G-PROTEIN COUPLED RECEPTOR"/>
    <property type="match status" value="1"/>
</dbReference>
<keyword evidence="3 9" id="KW-0812">Transmembrane</keyword>
<evidence type="ECO:0000256" key="4">
    <source>
        <dbReference type="ARBA" id="ARBA00022989"/>
    </source>
</evidence>
<evidence type="ECO:0000313" key="11">
    <source>
        <dbReference type="EMBL" id="KAJ8046193.1"/>
    </source>
</evidence>
<dbReference type="PANTHER" id="PTHR24249:SF372">
    <property type="entry name" value="G-PROTEIN COUPLED RECEPTORS FAMILY 1 PROFILE DOMAIN-CONTAINING PROTEIN"/>
    <property type="match status" value="1"/>
</dbReference>
<evidence type="ECO:0000256" key="7">
    <source>
        <dbReference type="ARBA" id="ARBA00023170"/>
    </source>
</evidence>
<organism evidence="11 12">
    <name type="scientific">Holothuria leucospilota</name>
    <name type="common">Black long sea cucumber</name>
    <name type="synonym">Mertensiothuria leucospilota</name>
    <dbReference type="NCBI Taxonomy" id="206669"/>
    <lineage>
        <taxon>Eukaryota</taxon>
        <taxon>Metazoa</taxon>
        <taxon>Echinodermata</taxon>
        <taxon>Eleutherozoa</taxon>
        <taxon>Echinozoa</taxon>
        <taxon>Holothuroidea</taxon>
        <taxon>Aspidochirotacea</taxon>
        <taxon>Aspidochirotida</taxon>
        <taxon>Holothuriidae</taxon>
        <taxon>Holothuria</taxon>
    </lineage>
</organism>
<evidence type="ECO:0000256" key="5">
    <source>
        <dbReference type="ARBA" id="ARBA00023040"/>
    </source>
</evidence>
<evidence type="ECO:0000256" key="2">
    <source>
        <dbReference type="ARBA" id="ARBA00022475"/>
    </source>
</evidence>
<accession>A0A9Q1CK23</accession>
<evidence type="ECO:0000256" key="8">
    <source>
        <dbReference type="ARBA" id="ARBA00023224"/>
    </source>
</evidence>
<gene>
    <name evidence="11" type="ORF">HOLleu_04797</name>
</gene>
<keyword evidence="8" id="KW-0807">Transducer</keyword>
<dbReference type="SUPFAM" id="SSF81321">
    <property type="entry name" value="Family A G protein-coupled receptor-like"/>
    <property type="match status" value="1"/>
</dbReference>
<dbReference type="EMBL" id="JAIZAY010000002">
    <property type="protein sequence ID" value="KAJ8046193.1"/>
    <property type="molecule type" value="Genomic_DNA"/>
</dbReference>
<evidence type="ECO:0000256" key="3">
    <source>
        <dbReference type="ARBA" id="ARBA00022692"/>
    </source>
</evidence>
<sequence length="350" mass="40464">MASLQDYFSENVTAPSQLVTSLEYQIPRGYYHEVGTTFSPLITFVYVLVYFPIWCISIIDNGLVIFAFIENAYLRKIMNYPLVSLAVNDFLTGLVALPLHLTARLVQSRATCLESSRAILFLPSMVLFVSSVLHLIGIAVMRYVSLLRPMRFRSIVTEFRVKFTLATCWALSTLQFTFFLIGVSQAEENWICQGGVYKSVIAVHHFLLATLILPVVLIGMFCLYLFMVRKAFLQLKRRRRFCSQRSSQLIKRRQMEARSRFRGSVTMAIVVGAFSLCWMPTSFSYIFCTLKTHHLTRTVQSILSFLCEYPTFLNATLNPIIYAYRNSDFHDAFIHIWERFKVKWWSSRGT</sequence>
<evidence type="ECO:0000256" key="9">
    <source>
        <dbReference type="SAM" id="Phobius"/>
    </source>
</evidence>
<dbReference type="Pfam" id="PF00001">
    <property type="entry name" value="7tm_1"/>
    <property type="match status" value="1"/>
</dbReference>
<keyword evidence="7 11" id="KW-0675">Receptor</keyword>
<dbReference type="PRINTS" id="PR00237">
    <property type="entry name" value="GPCRRHODOPSN"/>
</dbReference>
<evidence type="ECO:0000259" key="10">
    <source>
        <dbReference type="PROSITE" id="PS50262"/>
    </source>
</evidence>
<feature type="domain" description="G-protein coupled receptors family 1 profile" evidence="10">
    <location>
        <begin position="60"/>
        <end position="322"/>
    </location>
</feature>
<feature type="transmembrane region" description="Helical" evidence="9">
    <location>
        <begin position="206"/>
        <end position="228"/>
    </location>
</feature>
<evidence type="ECO:0000256" key="6">
    <source>
        <dbReference type="ARBA" id="ARBA00023136"/>
    </source>
</evidence>
<dbReference type="InterPro" id="IPR050569">
    <property type="entry name" value="TAAR"/>
</dbReference>
<protein>
    <submittedName>
        <fullName evidence="11">Adenosine receptor A2a</fullName>
    </submittedName>
</protein>
<name>A0A9Q1CK23_HOLLE</name>
<proteinExistence type="predicted"/>
<keyword evidence="5" id="KW-0297">G-protein coupled receptor</keyword>
<dbReference type="GO" id="GO:0004930">
    <property type="term" value="F:G protein-coupled receptor activity"/>
    <property type="evidence" value="ECO:0007669"/>
    <property type="project" value="UniProtKB-KW"/>
</dbReference>
<feature type="transmembrane region" description="Helical" evidence="9">
    <location>
        <begin position="261"/>
        <end position="287"/>
    </location>
</feature>
<dbReference type="InterPro" id="IPR017452">
    <property type="entry name" value="GPCR_Rhodpsn_7TM"/>
</dbReference>
<evidence type="ECO:0000256" key="1">
    <source>
        <dbReference type="ARBA" id="ARBA00004651"/>
    </source>
</evidence>
<dbReference type="AlphaFoldDB" id="A0A9Q1CK23"/>
<keyword evidence="12" id="KW-1185">Reference proteome</keyword>
<dbReference type="PROSITE" id="PS50262">
    <property type="entry name" value="G_PROTEIN_RECEP_F1_2"/>
    <property type="match status" value="1"/>
</dbReference>
<feature type="transmembrane region" description="Helical" evidence="9">
    <location>
        <begin position="119"/>
        <end position="144"/>
    </location>
</feature>
<reference evidence="11" key="1">
    <citation type="submission" date="2021-10" db="EMBL/GenBank/DDBJ databases">
        <title>Tropical sea cucumber genome reveals ecological adaptation and Cuvierian tubules defense mechanism.</title>
        <authorList>
            <person name="Chen T."/>
        </authorList>
    </citation>
    <scope>NUCLEOTIDE SEQUENCE</scope>
    <source>
        <strain evidence="11">Nanhai2018</strain>
        <tissue evidence="11">Muscle</tissue>
    </source>
</reference>
<keyword evidence="6 9" id="KW-0472">Membrane</keyword>
<dbReference type="Proteomes" id="UP001152320">
    <property type="component" value="Chromosome 2"/>
</dbReference>
<dbReference type="OrthoDB" id="9894375at2759"/>
<dbReference type="Gene3D" id="1.20.1070.10">
    <property type="entry name" value="Rhodopsin 7-helix transmembrane proteins"/>
    <property type="match status" value="1"/>
</dbReference>
<feature type="transmembrane region" description="Helical" evidence="9">
    <location>
        <begin position="44"/>
        <end position="68"/>
    </location>
</feature>
<keyword evidence="4 9" id="KW-1133">Transmembrane helix</keyword>
<feature type="transmembrane region" description="Helical" evidence="9">
    <location>
        <begin position="80"/>
        <end position="99"/>
    </location>
</feature>
<dbReference type="GO" id="GO:0005886">
    <property type="term" value="C:plasma membrane"/>
    <property type="evidence" value="ECO:0007669"/>
    <property type="project" value="UniProtKB-SubCell"/>
</dbReference>
<comment type="subcellular location">
    <subcellularLocation>
        <location evidence="1">Cell membrane</location>
        <topology evidence="1">Multi-pass membrane protein</topology>
    </subcellularLocation>
</comment>
<feature type="transmembrane region" description="Helical" evidence="9">
    <location>
        <begin position="165"/>
        <end position="186"/>
    </location>
</feature>
<comment type="caution">
    <text evidence="11">The sequence shown here is derived from an EMBL/GenBank/DDBJ whole genome shotgun (WGS) entry which is preliminary data.</text>
</comment>
<keyword evidence="2" id="KW-1003">Cell membrane</keyword>
<dbReference type="InterPro" id="IPR000276">
    <property type="entry name" value="GPCR_Rhodpsn"/>
</dbReference>